<keyword evidence="10 16" id="KW-1133">Transmembrane helix</keyword>
<organism evidence="17">
    <name type="scientific">Curculionoidea sp. 14 KM-2017</name>
    <dbReference type="NCBI Taxonomy" id="2219397"/>
    <lineage>
        <taxon>Eukaryota</taxon>
        <taxon>Metazoa</taxon>
        <taxon>Ecdysozoa</taxon>
        <taxon>Arthropoda</taxon>
        <taxon>Hexapoda</taxon>
        <taxon>Insecta</taxon>
        <taxon>Pterygota</taxon>
        <taxon>Neoptera</taxon>
        <taxon>Endopterygota</taxon>
        <taxon>Coleoptera</taxon>
        <taxon>Polyphaga</taxon>
        <taxon>Cucujiformia</taxon>
    </lineage>
</organism>
<accession>A0A346RG39</accession>
<dbReference type="PANTHER" id="PTHR11435">
    <property type="entry name" value="NADH UBIQUINONE OXIDOREDUCTASE SUBUNIT ND6"/>
    <property type="match status" value="1"/>
</dbReference>
<evidence type="ECO:0000256" key="15">
    <source>
        <dbReference type="ARBA" id="ARBA00049551"/>
    </source>
</evidence>
<evidence type="ECO:0000256" key="9">
    <source>
        <dbReference type="ARBA" id="ARBA00022982"/>
    </source>
</evidence>
<evidence type="ECO:0000256" key="3">
    <source>
        <dbReference type="ARBA" id="ARBA00012944"/>
    </source>
</evidence>
<evidence type="ECO:0000256" key="13">
    <source>
        <dbReference type="ARBA" id="ARBA00023136"/>
    </source>
</evidence>
<evidence type="ECO:0000256" key="4">
    <source>
        <dbReference type="ARBA" id="ARBA00021095"/>
    </source>
</evidence>
<geneLocation type="mitochondrion" evidence="17"/>
<keyword evidence="11" id="KW-0520">NAD</keyword>
<dbReference type="InterPro" id="IPR050269">
    <property type="entry name" value="ComplexI_Subunit6"/>
</dbReference>
<keyword evidence="13 16" id="KW-0472">Membrane</keyword>
<proteinExistence type="inferred from homology"/>
<evidence type="ECO:0000256" key="10">
    <source>
        <dbReference type="ARBA" id="ARBA00022989"/>
    </source>
</evidence>
<comment type="catalytic activity">
    <reaction evidence="15">
        <text>a ubiquinone + NADH + 5 H(+)(in) = a ubiquinol + NAD(+) + 4 H(+)(out)</text>
        <dbReference type="Rhea" id="RHEA:29091"/>
        <dbReference type="Rhea" id="RHEA-COMP:9565"/>
        <dbReference type="Rhea" id="RHEA-COMP:9566"/>
        <dbReference type="ChEBI" id="CHEBI:15378"/>
        <dbReference type="ChEBI" id="CHEBI:16389"/>
        <dbReference type="ChEBI" id="CHEBI:17976"/>
        <dbReference type="ChEBI" id="CHEBI:57540"/>
        <dbReference type="ChEBI" id="CHEBI:57945"/>
        <dbReference type="EC" id="7.1.1.2"/>
    </reaction>
</comment>
<sequence>MIALMLSLSFMFIILNHPLSLGFIMLIQTIFIALFSGMLNLNFWFSYILFLILIGGLMILFIYMTSIASNEKFNFSLKMLIIFTSMLTIFYLMTWNLNDLSISNYPDFSLTTNSWKMNFNKYLNSYNIITFNLIINYLLITLIAVVKLTKLTSSPLRQIS</sequence>
<keyword evidence="7 16" id="KW-0812">Transmembrane</keyword>
<evidence type="ECO:0000256" key="2">
    <source>
        <dbReference type="ARBA" id="ARBA00005698"/>
    </source>
</evidence>
<keyword evidence="6" id="KW-0679">Respiratory chain</keyword>
<feature type="transmembrane region" description="Helical" evidence="16">
    <location>
        <begin position="126"/>
        <end position="148"/>
    </location>
</feature>
<evidence type="ECO:0000256" key="8">
    <source>
        <dbReference type="ARBA" id="ARBA00022967"/>
    </source>
</evidence>
<evidence type="ECO:0000256" key="6">
    <source>
        <dbReference type="ARBA" id="ARBA00022660"/>
    </source>
</evidence>
<dbReference type="AlphaFoldDB" id="A0A346RG39"/>
<evidence type="ECO:0000256" key="5">
    <source>
        <dbReference type="ARBA" id="ARBA00022448"/>
    </source>
</evidence>
<dbReference type="EMBL" id="MG193351">
    <property type="protein sequence ID" value="AXS65036.1"/>
    <property type="molecule type" value="Genomic_DNA"/>
</dbReference>
<keyword evidence="5" id="KW-0813">Transport</keyword>
<name>A0A346RG39_9CUCU</name>
<keyword evidence="9" id="KW-0249">Electron transport</keyword>
<comment type="subcellular location">
    <subcellularLocation>
        <location evidence="1">Mitochondrion membrane</location>
        <topology evidence="1">Multi-pass membrane protein</topology>
    </subcellularLocation>
</comment>
<evidence type="ECO:0000256" key="16">
    <source>
        <dbReference type="SAM" id="Phobius"/>
    </source>
</evidence>
<keyword evidence="12 17" id="KW-0496">Mitochondrion</keyword>
<dbReference type="GO" id="GO:0031966">
    <property type="term" value="C:mitochondrial membrane"/>
    <property type="evidence" value="ECO:0007669"/>
    <property type="project" value="UniProtKB-SubCell"/>
</dbReference>
<dbReference type="PANTHER" id="PTHR11435:SF1">
    <property type="entry name" value="NADH-UBIQUINONE OXIDOREDUCTASE CHAIN 6"/>
    <property type="match status" value="1"/>
</dbReference>
<feature type="transmembrane region" description="Helical" evidence="16">
    <location>
        <begin position="75"/>
        <end position="93"/>
    </location>
</feature>
<dbReference type="EC" id="7.1.1.2" evidence="3"/>
<feature type="transmembrane region" description="Helical" evidence="16">
    <location>
        <begin position="41"/>
        <end position="63"/>
    </location>
</feature>
<evidence type="ECO:0000256" key="11">
    <source>
        <dbReference type="ARBA" id="ARBA00023027"/>
    </source>
</evidence>
<evidence type="ECO:0000256" key="14">
    <source>
        <dbReference type="ARBA" id="ARBA00031019"/>
    </source>
</evidence>
<protein>
    <recommendedName>
        <fullName evidence="4">NADH-ubiquinone oxidoreductase chain 6</fullName>
        <ecNumber evidence="3">7.1.1.2</ecNumber>
    </recommendedName>
    <alternativeName>
        <fullName evidence="14">NADH dehydrogenase subunit 6</fullName>
    </alternativeName>
</protein>
<feature type="transmembrane region" description="Helical" evidence="16">
    <location>
        <begin position="12"/>
        <end position="35"/>
    </location>
</feature>
<comment type="similarity">
    <text evidence="2">Belongs to the complex I subunit 6 family.</text>
</comment>
<evidence type="ECO:0000256" key="7">
    <source>
        <dbReference type="ARBA" id="ARBA00022692"/>
    </source>
</evidence>
<keyword evidence="8" id="KW-1278">Translocase</keyword>
<gene>
    <name evidence="17" type="primary">nad6</name>
</gene>
<evidence type="ECO:0000256" key="1">
    <source>
        <dbReference type="ARBA" id="ARBA00004225"/>
    </source>
</evidence>
<dbReference type="GO" id="GO:0008137">
    <property type="term" value="F:NADH dehydrogenase (ubiquinone) activity"/>
    <property type="evidence" value="ECO:0007669"/>
    <property type="project" value="UniProtKB-EC"/>
</dbReference>
<evidence type="ECO:0000256" key="12">
    <source>
        <dbReference type="ARBA" id="ARBA00023128"/>
    </source>
</evidence>
<reference evidence="17" key="1">
    <citation type="journal article" date="2018" name="J. ISSAAS">
        <title>The contribution of mitochondrial metagenomics to large-scale data mining and phylogenetic analysis of Coleoptera.</title>
        <authorList>
            <person name="Miller K."/>
            <person name="Linard B."/>
            <person name="Motyka M."/>
            <person name="Bocek M."/>
            <person name="Vogler A.P."/>
        </authorList>
    </citation>
    <scope>NUCLEOTIDE SEQUENCE</scope>
</reference>
<evidence type="ECO:0000313" key="17">
    <source>
        <dbReference type="EMBL" id="AXS65036.1"/>
    </source>
</evidence>